<evidence type="ECO:0000256" key="2">
    <source>
        <dbReference type="ARBA" id="ARBA00010352"/>
    </source>
</evidence>
<evidence type="ECO:0000256" key="4">
    <source>
        <dbReference type="ARBA" id="ARBA00023157"/>
    </source>
</evidence>
<comment type="similarity">
    <text evidence="2">Belongs to the beta-microseminoprotein family.</text>
</comment>
<accession>A0ABM3YT96</accession>
<keyword evidence="3" id="KW-0964">Secreted</keyword>
<dbReference type="RefSeq" id="XP_060539335.1">
    <property type="nucleotide sequence ID" value="XM_060683352.1"/>
</dbReference>
<proteinExistence type="inferred from homology"/>
<protein>
    <submittedName>
        <fullName evidence="7">Small serum protein 3-like</fullName>
    </submittedName>
</protein>
<gene>
    <name evidence="7" type="primary">LOC117659346</name>
</gene>
<evidence type="ECO:0000256" key="3">
    <source>
        <dbReference type="ARBA" id="ARBA00022525"/>
    </source>
</evidence>
<evidence type="ECO:0000256" key="1">
    <source>
        <dbReference type="ARBA" id="ARBA00004613"/>
    </source>
</evidence>
<comment type="subcellular location">
    <subcellularLocation>
        <location evidence="1">Secreted</location>
    </subcellularLocation>
</comment>
<dbReference type="Gene3D" id="2.10.70.10">
    <property type="entry name" value="Complement Module, domain 1"/>
    <property type="match status" value="1"/>
</dbReference>
<keyword evidence="6" id="KW-1185">Reference proteome</keyword>
<keyword evidence="5" id="KW-0732">Signal</keyword>
<organism evidence="6 7">
    <name type="scientific">Pantherophis guttatus</name>
    <name type="common">Corn snake</name>
    <name type="synonym">Elaphe guttata</name>
    <dbReference type="NCBI Taxonomy" id="94885"/>
    <lineage>
        <taxon>Eukaryota</taxon>
        <taxon>Metazoa</taxon>
        <taxon>Chordata</taxon>
        <taxon>Craniata</taxon>
        <taxon>Vertebrata</taxon>
        <taxon>Euteleostomi</taxon>
        <taxon>Lepidosauria</taxon>
        <taxon>Squamata</taxon>
        <taxon>Bifurcata</taxon>
        <taxon>Unidentata</taxon>
        <taxon>Episquamata</taxon>
        <taxon>Toxicofera</taxon>
        <taxon>Serpentes</taxon>
        <taxon>Colubroidea</taxon>
        <taxon>Colubridae</taxon>
        <taxon>Colubrinae</taxon>
        <taxon>Pantherophis</taxon>
    </lineage>
</organism>
<evidence type="ECO:0000313" key="7">
    <source>
        <dbReference type="RefSeq" id="XP_060539335.1"/>
    </source>
</evidence>
<dbReference type="PANTHER" id="PTHR10500">
    <property type="entry name" value="BETA-MICROSEMINOPROTEIN"/>
    <property type="match status" value="1"/>
</dbReference>
<feature type="chain" id="PRO_5047125091" evidence="5">
    <location>
        <begin position="16"/>
        <end position="139"/>
    </location>
</feature>
<dbReference type="Proteomes" id="UP001652622">
    <property type="component" value="Unplaced"/>
</dbReference>
<evidence type="ECO:0000313" key="6">
    <source>
        <dbReference type="Proteomes" id="UP001652622"/>
    </source>
</evidence>
<dbReference type="GeneID" id="117659346"/>
<sequence length="139" mass="15820">MRVFICLSIFCFVLATCQFKCFSDPLRPLLKDGKGVKPNTCVDRYDGKTHPIRSSWSTAHCFVCECSPAGMQCCERDRGIIILERCKKGENPESCDNGALRLDGKCRIILHLDITKLGIIPIRERHQNKYLLKMVKDAK</sequence>
<evidence type="ECO:0000256" key="5">
    <source>
        <dbReference type="SAM" id="SignalP"/>
    </source>
</evidence>
<keyword evidence="4" id="KW-1015">Disulfide bond</keyword>
<name>A0ABM3YT96_PANGU</name>
<feature type="signal peptide" evidence="5">
    <location>
        <begin position="1"/>
        <end position="15"/>
    </location>
</feature>
<dbReference type="InterPro" id="IPR008735">
    <property type="entry name" value="PSP94"/>
</dbReference>
<dbReference type="Pfam" id="PF05825">
    <property type="entry name" value="PSP94"/>
    <property type="match status" value="1"/>
</dbReference>
<reference evidence="7" key="1">
    <citation type="submission" date="2025-08" db="UniProtKB">
        <authorList>
            <consortium name="RefSeq"/>
        </authorList>
    </citation>
    <scope>IDENTIFICATION</scope>
    <source>
        <tissue evidence="7">Blood</tissue>
    </source>
</reference>
<dbReference type="PANTHER" id="PTHR10500:SF7">
    <property type="entry name" value="BETA-MICROSEMINOPROTEIN"/>
    <property type="match status" value="1"/>
</dbReference>